<dbReference type="CDD" id="cd07035">
    <property type="entry name" value="TPP_PYR_POX_like"/>
    <property type="match status" value="1"/>
</dbReference>
<dbReference type="CDD" id="cd00568">
    <property type="entry name" value="TPP_enzymes"/>
    <property type="match status" value="1"/>
</dbReference>
<dbReference type="Pfam" id="PF00205">
    <property type="entry name" value="TPP_enzyme_M"/>
    <property type="match status" value="1"/>
</dbReference>
<dbReference type="InterPro" id="IPR029035">
    <property type="entry name" value="DHS-like_NAD/FAD-binding_dom"/>
</dbReference>
<dbReference type="InterPro" id="IPR011766">
    <property type="entry name" value="TPP_enzyme_TPP-bd"/>
</dbReference>
<dbReference type="Proteomes" id="UP001501510">
    <property type="component" value="Unassembled WGS sequence"/>
</dbReference>
<dbReference type="Pfam" id="PF02776">
    <property type="entry name" value="TPP_enzyme_N"/>
    <property type="match status" value="1"/>
</dbReference>
<dbReference type="InterPro" id="IPR045229">
    <property type="entry name" value="TPP_enz"/>
</dbReference>
<keyword evidence="2 3" id="KW-0786">Thiamine pyrophosphate</keyword>
<protein>
    <submittedName>
        <fullName evidence="7">Biosynthetic-type acetolactate synthase large subunit</fullName>
    </submittedName>
</protein>
<organism evidence="7 8">
    <name type="scientific">Clostridium oceanicum</name>
    <dbReference type="NCBI Taxonomy" id="1543"/>
    <lineage>
        <taxon>Bacteria</taxon>
        <taxon>Bacillati</taxon>
        <taxon>Bacillota</taxon>
        <taxon>Clostridia</taxon>
        <taxon>Eubacteriales</taxon>
        <taxon>Clostridiaceae</taxon>
        <taxon>Clostridium</taxon>
    </lineage>
</organism>
<evidence type="ECO:0000256" key="3">
    <source>
        <dbReference type="RuleBase" id="RU362132"/>
    </source>
</evidence>
<evidence type="ECO:0000259" key="5">
    <source>
        <dbReference type="Pfam" id="PF02775"/>
    </source>
</evidence>
<evidence type="ECO:0000256" key="1">
    <source>
        <dbReference type="ARBA" id="ARBA00007812"/>
    </source>
</evidence>
<accession>A0ABN1JBL6</accession>
<gene>
    <name evidence="7" type="primary">ilvB_1</name>
    <name evidence="7" type="ORF">GCM10008906_08330</name>
</gene>
<dbReference type="Gene3D" id="3.40.50.970">
    <property type="match status" value="2"/>
</dbReference>
<comment type="caution">
    <text evidence="7">The sequence shown here is derived from an EMBL/GenBank/DDBJ whole genome shotgun (WGS) entry which is preliminary data.</text>
</comment>
<proteinExistence type="inferred from homology"/>
<dbReference type="RefSeq" id="WP_343759185.1">
    <property type="nucleotide sequence ID" value="NZ_BAAACG010000006.1"/>
</dbReference>
<sequence length="540" mass="60489">MKVCEAVLDYLIKNNIKTLYGIPCGTFSAIVDCIDDFNEIELIIPKNEGAAGFSATKYAKISRKLGVCILGGSVGVANAMNGIAEAEQTKSPVLIIGGYVNQPDQNLGAIQELEGHRLVKDIVKHYTVVENEKETLTKIKEAMEKALEYPRGPVFVGLPINIQRQEYTGEDIEKVSIKNGETDYASLDKAVDMINDCKNGVILLGGGCRKVSDKIKKLEEKLNWRIFYTSGGKGIIEDDYRLNMGNYGFCSTKLASEYMKRDDIECVLALGSQLGELASNYFDKTLFKNRKLIHIDVDKRVFQKAFKADLPITSDLDNALDYLCKIDKKDLNNDIKELRNKPYVKDHKGLSVRLLYENITNILPKNTFYMQDIGLSMAFAYKYLSVPKGGGFECNPTYGSMGSTSGALGVSRLYKDRVIAVFIGDGAFYMNVMSELLTAKKYNMNIIYFVINNSALGLVAKGQKMVYKRAHSGFYDEDVDIHKIVEAMGIPSVRIDDFNQIKDLKDLLKDRKGPMVIEVITDLSENIYIDRFKTLKIETK</sequence>
<evidence type="ECO:0000259" key="6">
    <source>
        <dbReference type="Pfam" id="PF02776"/>
    </source>
</evidence>
<dbReference type="PANTHER" id="PTHR18968:SF13">
    <property type="entry name" value="ACETOLACTATE SYNTHASE CATALYTIC SUBUNIT, MITOCHONDRIAL"/>
    <property type="match status" value="1"/>
</dbReference>
<reference evidence="7 8" key="1">
    <citation type="journal article" date="2019" name="Int. J. Syst. Evol. Microbiol.">
        <title>The Global Catalogue of Microorganisms (GCM) 10K type strain sequencing project: providing services to taxonomists for standard genome sequencing and annotation.</title>
        <authorList>
            <consortium name="The Broad Institute Genomics Platform"/>
            <consortium name="The Broad Institute Genome Sequencing Center for Infectious Disease"/>
            <person name="Wu L."/>
            <person name="Ma J."/>
        </authorList>
    </citation>
    <scope>NUCLEOTIDE SEQUENCE [LARGE SCALE GENOMIC DNA]</scope>
    <source>
        <strain evidence="7 8">JCM 1407</strain>
    </source>
</reference>
<feature type="domain" description="Thiamine pyrophosphate enzyme central" evidence="4">
    <location>
        <begin position="187"/>
        <end position="323"/>
    </location>
</feature>
<comment type="similarity">
    <text evidence="1 3">Belongs to the TPP enzyme family.</text>
</comment>
<dbReference type="Pfam" id="PF02775">
    <property type="entry name" value="TPP_enzyme_C"/>
    <property type="match status" value="1"/>
</dbReference>
<evidence type="ECO:0000313" key="8">
    <source>
        <dbReference type="Proteomes" id="UP001501510"/>
    </source>
</evidence>
<dbReference type="InterPro" id="IPR012001">
    <property type="entry name" value="Thiamin_PyroP_enz_TPP-bd_dom"/>
</dbReference>
<evidence type="ECO:0000313" key="7">
    <source>
        <dbReference type="EMBL" id="GAA0735131.1"/>
    </source>
</evidence>
<dbReference type="SUPFAM" id="SSF52518">
    <property type="entry name" value="Thiamin diphosphate-binding fold (THDP-binding)"/>
    <property type="match status" value="2"/>
</dbReference>
<dbReference type="SUPFAM" id="SSF52467">
    <property type="entry name" value="DHS-like NAD/FAD-binding domain"/>
    <property type="match status" value="1"/>
</dbReference>
<feature type="domain" description="Thiamine pyrophosphate enzyme TPP-binding" evidence="5">
    <location>
        <begin position="372"/>
        <end position="519"/>
    </location>
</feature>
<evidence type="ECO:0000259" key="4">
    <source>
        <dbReference type="Pfam" id="PF00205"/>
    </source>
</evidence>
<dbReference type="PANTHER" id="PTHR18968">
    <property type="entry name" value="THIAMINE PYROPHOSPHATE ENZYMES"/>
    <property type="match status" value="1"/>
</dbReference>
<dbReference type="InterPro" id="IPR012000">
    <property type="entry name" value="Thiamin_PyroP_enz_cen_dom"/>
</dbReference>
<dbReference type="EMBL" id="BAAACG010000006">
    <property type="protein sequence ID" value="GAA0735131.1"/>
    <property type="molecule type" value="Genomic_DNA"/>
</dbReference>
<evidence type="ECO:0000256" key="2">
    <source>
        <dbReference type="ARBA" id="ARBA00023052"/>
    </source>
</evidence>
<dbReference type="Gene3D" id="3.40.50.1220">
    <property type="entry name" value="TPP-binding domain"/>
    <property type="match status" value="1"/>
</dbReference>
<keyword evidence="8" id="KW-1185">Reference proteome</keyword>
<name>A0ABN1JBL6_9CLOT</name>
<feature type="domain" description="Thiamine pyrophosphate enzyme N-terminal TPP-binding" evidence="6">
    <location>
        <begin position="1"/>
        <end position="113"/>
    </location>
</feature>
<dbReference type="InterPro" id="IPR029061">
    <property type="entry name" value="THDP-binding"/>
</dbReference>